<evidence type="ECO:0000313" key="3">
    <source>
        <dbReference type="Proteomes" id="UP000283509"/>
    </source>
</evidence>
<gene>
    <name evidence="2" type="ORF">C7M84_021091</name>
</gene>
<accession>A0A3R7MGG4</accession>
<protein>
    <submittedName>
        <fullName evidence="2">Uncharacterized protein</fullName>
    </submittedName>
</protein>
<feature type="region of interest" description="Disordered" evidence="1">
    <location>
        <begin position="1"/>
        <end position="35"/>
    </location>
</feature>
<reference evidence="2 3" key="1">
    <citation type="submission" date="2018-04" db="EMBL/GenBank/DDBJ databases">
        <authorList>
            <person name="Zhang X."/>
            <person name="Yuan J."/>
            <person name="Li F."/>
            <person name="Xiang J."/>
        </authorList>
    </citation>
    <scope>NUCLEOTIDE SEQUENCE [LARGE SCALE GENOMIC DNA]</scope>
    <source>
        <tissue evidence="2">Muscle</tissue>
    </source>
</reference>
<proteinExistence type="predicted"/>
<reference evidence="2 3" key="2">
    <citation type="submission" date="2019-01" db="EMBL/GenBank/DDBJ databases">
        <title>The decoding of complex shrimp genome reveals the adaptation for benthos swimmer, frequently molting mechanism and breeding impact on genome.</title>
        <authorList>
            <person name="Sun Y."/>
            <person name="Gao Y."/>
            <person name="Yu Y."/>
        </authorList>
    </citation>
    <scope>NUCLEOTIDE SEQUENCE [LARGE SCALE GENOMIC DNA]</scope>
    <source>
        <tissue evidence="2">Muscle</tissue>
    </source>
</reference>
<comment type="caution">
    <text evidence="2">The sequence shown here is derived from an EMBL/GenBank/DDBJ whole genome shotgun (WGS) entry which is preliminary data.</text>
</comment>
<keyword evidence="3" id="KW-1185">Reference proteome</keyword>
<dbReference type="Proteomes" id="UP000283509">
    <property type="component" value="Unassembled WGS sequence"/>
</dbReference>
<dbReference type="OrthoDB" id="29013at2759"/>
<name>A0A3R7MGG4_PENVA</name>
<feature type="compositionally biased region" description="Basic residues" evidence="1">
    <location>
        <begin position="13"/>
        <end position="24"/>
    </location>
</feature>
<feature type="compositionally biased region" description="Basic and acidic residues" evidence="1">
    <location>
        <begin position="1"/>
        <end position="12"/>
    </location>
</feature>
<organism evidence="2 3">
    <name type="scientific">Penaeus vannamei</name>
    <name type="common">Whiteleg shrimp</name>
    <name type="synonym">Litopenaeus vannamei</name>
    <dbReference type="NCBI Taxonomy" id="6689"/>
    <lineage>
        <taxon>Eukaryota</taxon>
        <taxon>Metazoa</taxon>
        <taxon>Ecdysozoa</taxon>
        <taxon>Arthropoda</taxon>
        <taxon>Crustacea</taxon>
        <taxon>Multicrustacea</taxon>
        <taxon>Malacostraca</taxon>
        <taxon>Eumalacostraca</taxon>
        <taxon>Eucarida</taxon>
        <taxon>Decapoda</taxon>
        <taxon>Dendrobranchiata</taxon>
        <taxon>Penaeoidea</taxon>
        <taxon>Penaeidae</taxon>
        <taxon>Penaeus</taxon>
    </lineage>
</organism>
<dbReference type="AlphaFoldDB" id="A0A3R7MGG4"/>
<sequence length="680" mass="72752">MIQQARHTENGLKRNKTTARKSPSRRGITPEGIPCGGGVSHHGNPAFLPTPHLTLPLPPPPLGVKRLANPESSSVVSRAGGCKRFLLYSVSPSGAFCSLSSLLSVCLAPLLCPSFSPPVFLFCPSFSLFSPLPSLSVLSSLPCSSLLAVLSLSSYFCLPLRLSFALPLSPCPLSAPFPSSLTCFLSAPSPLLSLVPSFSLAVLVSFGSSSLSVSALLRPSSFLPDFFPPFPLSPCRLSFALPSLSLFSLLPSFSLSPLPLSPCSSLLSPFLLSPSSLLSPFPSLSLSSLLCPSFSLPVLSPSALPPFSLISSRPSLFLCRPSLSLPVLSPSPSSLIYSPSVCQRCRKRKKLRSSPKPPFPPRTIHPLLFPSSLLHPPSSSSLPLPLFYLLSPPYLSLLPLPSSPLPPPSPSLPPPASLAFPLPLPLPLSLSFPLPLPLLSHSSQCLLFLPIFFHSKTPCALLLFFSSIFSFSSSPPPPPLSPPPFPFLPCPFSYFSQAPSPLLVASPPTPTLSFHLLPFSPPHPSPFFSSFIPLLLFTSLIPLLFLPLPPPPLFSLLQYPHPPPFLYPSTSEITLSTINVDRTYPPAPGLAPVFLALPHTRHSRFFAHRRLHCSSPPPHWHNAHSPPTPLKAAKAQVEVLGEVMASLGQLDASSKCLATAIEIESKAPILPFTSIPFCYE</sequence>
<evidence type="ECO:0000256" key="1">
    <source>
        <dbReference type="SAM" id="MobiDB-lite"/>
    </source>
</evidence>
<dbReference type="EMBL" id="QCYY01004318">
    <property type="protein sequence ID" value="ROT61163.1"/>
    <property type="molecule type" value="Genomic_DNA"/>
</dbReference>
<evidence type="ECO:0000313" key="2">
    <source>
        <dbReference type="EMBL" id="ROT61163.1"/>
    </source>
</evidence>